<protein>
    <submittedName>
        <fullName evidence="2">Uncharacterized protein</fullName>
    </submittedName>
</protein>
<keyword evidence="1" id="KW-0472">Membrane</keyword>
<gene>
    <name evidence="2" type="ORF">H4W81_003753</name>
</gene>
<keyword evidence="3" id="KW-1185">Reference proteome</keyword>
<dbReference type="RefSeq" id="WP_264083173.1">
    <property type="nucleotide sequence ID" value="NZ_BAAASY010000014.1"/>
</dbReference>
<feature type="transmembrane region" description="Helical" evidence="1">
    <location>
        <begin position="20"/>
        <end position="39"/>
    </location>
</feature>
<reference evidence="2 3" key="1">
    <citation type="submission" date="2020-10" db="EMBL/GenBank/DDBJ databases">
        <title>Sequencing the genomes of 1000 actinobacteria strains.</title>
        <authorList>
            <person name="Klenk H.-P."/>
        </authorList>
    </citation>
    <scope>NUCLEOTIDE SEQUENCE [LARGE SCALE GENOMIC DNA]</scope>
    <source>
        <strain evidence="2 3">DSM 43748</strain>
    </source>
</reference>
<accession>A0ABR9KG29</accession>
<comment type="caution">
    <text evidence="2">The sequence shown here is derived from an EMBL/GenBank/DDBJ whole genome shotgun (WGS) entry which is preliminary data.</text>
</comment>
<dbReference type="EMBL" id="JADBEF010000001">
    <property type="protein sequence ID" value="MBE1560974.1"/>
    <property type="molecule type" value="Genomic_DNA"/>
</dbReference>
<dbReference type="Proteomes" id="UP000661607">
    <property type="component" value="Unassembled WGS sequence"/>
</dbReference>
<evidence type="ECO:0000313" key="3">
    <source>
        <dbReference type="Proteomes" id="UP000661607"/>
    </source>
</evidence>
<name>A0ABR9KG29_9ACTN</name>
<proteinExistence type="predicted"/>
<keyword evidence="1" id="KW-1133">Transmembrane helix</keyword>
<organism evidence="2 3">
    <name type="scientific">Nonomuraea africana</name>
    <dbReference type="NCBI Taxonomy" id="46171"/>
    <lineage>
        <taxon>Bacteria</taxon>
        <taxon>Bacillati</taxon>
        <taxon>Actinomycetota</taxon>
        <taxon>Actinomycetes</taxon>
        <taxon>Streptosporangiales</taxon>
        <taxon>Streptosporangiaceae</taxon>
        <taxon>Nonomuraea</taxon>
    </lineage>
</organism>
<evidence type="ECO:0000313" key="2">
    <source>
        <dbReference type="EMBL" id="MBE1560974.1"/>
    </source>
</evidence>
<evidence type="ECO:0000256" key="1">
    <source>
        <dbReference type="SAM" id="Phobius"/>
    </source>
</evidence>
<sequence>MTVDRHRRGYVVRRIGRALLGYGVALLFAVVVVAVWWLTR</sequence>
<keyword evidence="1" id="KW-0812">Transmembrane</keyword>